<gene>
    <name evidence="3" type="ORF">C471_04980</name>
</gene>
<evidence type="ECO:0000313" key="4">
    <source>
        <dbReference type="Proteomes" id="UP000011514"/>
    </source>
</evidence>
<dbReference type="PATRIC" id="fig|1227484.4.peg.1021"/>
<dbReference type="InterPro" id="IPR002634">
    <property type="entry name" value="BolA"/>
</dbReference>
<dbReference type="PANTHER" id="PTHR46229:SF2">
    <property type="entry name" value="BOLA-LIKE PROTEIN 1"/>
    <property type="match status" value="1"/>
</dbReference>
<accession>M0E3I9</accession>
<protein>
    <submittedName>
        <fullName evidence="3">BolA family protein</fullName>
    </submittedName>
</protein>
<organism evidence="3 4">
    <name type="scientific">Halorubrum saccharovorum DSM 1137</name>
    <dbReference type="NCBI Taxonomy" id="1227484"/>
    <lineage>
        <taxon>Archaea</taxon>
        <taxon>Methanobacteriati</taxon>
        <taxon>Methanobacteriota</taxon>
        <taxon>Stenosarchaea group</taxon>
        <taxon>Halobacteria</taxon>
        <taxon>Halobacteriales</taxon>
        <taxon>Haloferacaceae</taxon>
        <taxon>Halorubrum</taxon>
    </lineage>
</organism>
<evidence type="ECO:0000256" key="1">
    <source>
        <dbReference type="ARBA" id="ARBA00005578"/>
    </source>
</evidence>
<dbReference type="PANTHER" id="PTHR46229">
    <property type="entry name" value="BOLA TRANSCRIPTION REGULATOR"/>
    <property type="match status" value="1"/>
</dbReference>
<keyword evidence="4" id="KW-1185">Reference proteome</keyword>
<evidence type="ECO:0000313" key="3">
    <source>
        <dbReference type="EMBL" id="ELZ42365.1"/>
    </source>
</evidence>
<proteinExistence type="inferred from homology"/>
<dbReference type="AlphaFoldDB" id="M0E3I9"/>
<dbReference type="InterPro" id="IPR050961">
    <property type="entry name" value="BolA/IbaG_stress_morph_reg"/>
</dbReference>
<evidence type="ECO:0000256" key="2">
    <source>
        <dbReference type="SAM" id="MobiDB-lite"/>
    </source>
</evidence>
<dbReference type="eggNOG" id="arCOG04647">
    <property type="taxonomic scope" value="Archaea"/>
</dbReference>
<feature type="region of interest" description="Disordered" evidence="2">
    <location>
        <begin position="95"/>
        <end position="120"/>
    </location>
</feature>
<dbReference type="SUPFAM" id="SSF82657">
    <property type="entry name" value="BolA-like"/>
    <property type="match status" value="1"/>
</dbReference>
<dbReference type="Proteomes" id="UP000011514">
    <property type="component" value="Unassembled WGS sequence"/>
</dbReference>
<reference evidence="3 4" key="1">
    <citation type="journal article" date="2014" name="PLoS Genet.">
        <title>Phylogenetically driven sequencing of extremely halophilic archaea reveals strategies for static and dynamic osmo-response.</title>
        <authorList>
            <person name="Becker E.A."/>
            <person name="Seitzer P.M."/>
            <person name="Tritt A."/>
            <person name="Larsen D."/>
            <person name="Krusor M."/>
            <person name="Yao A.I."/>
            <person name="Wu D."/>
            <person name="Madern D."/>
            <person name="Eisen J.A."/>
            <person name="Darling A.E."/>
            <person name="Facciotti M.T."/>
        </authorList>
    </citation>
    <scope>NUCLEOTIDE SEQUENCE [LARGE SCALE GENOMIC DNA]</scope>
    <source>
        <strain evidence="3 4">DSM 1137</strain>
    </source>
</reference>
<comment type="similarity">
    <text evidence="1">Belongs to the BolA/IbaG family.</text>
</comment>
<sequence>MRSLFDEADPTRRMTIDPAEIADLIEDGIPDAVARVTTPRVHDDEDEDAHFAAWVVSPAFEGESLVDQHQRVYDAVGDHMTRSVHALEIKTYTPEDYAEHGDGTLDDELREAGLFPVEGE</sequence>
<dbReference type="Pfam" id="PF01722">
    <property type="entry name" value="BolA"/>
    <property type="match status" value="1"/>
</dbReference>
<dbReference type="Gene3D" id="3.30.300.90">
    <property type="entry name" value="BolA-like"/>
    <property type="match status" value="1"/>
</dbReference>
<dbReference type="EMBL" id="AOJE01000012">
    <property type="protein sequence ID" value="ELZ42365.1"/>
    <property type="molecule type" value="Genomic_DNA"/>
</dbReference>
<dbReference type="InterPro" id="IPR036065">
    <property type="entry name" value="BolA-like_sf"/>
</dbReference>
<dbReference type="STRING" id="1227484.C471_04980"/>
<name>M0E3I9_9EURY</name>
<comment type="caution">
    <text evidence="3">The sequence shown here is derived from an EMBL/GenBank/DDBJ whole genome shotgun (WGS) entry which is preliminary data.</text>
</comment>